<dbReference type="PANTHER" id="PTHR35861:SF1">
    <property type="entry name" value="PHAGE TAIL SHEATH PROTEIN"/>
    <property type="match status" value="1"/>
</dbReference>
<comment type="caution">
    <text evidence="4">The sequence shown here is derived from an EMBL/GenBank/DDBJ whole genome shotgun (WGS) entry which is preliminary data.</text>
</comment>
<evidence type="ECO:0000259" key="3">
    <source>
        <dbReference type="Pfam" id="PF17482"/>
    </source>
</evidence>
<proteinExistence type="inferred from homology"/>
<gene>
    <name evidence="4" type="ORF">GCM10010307_17880</name>
</gene>
<dbReference type="EMBL" id="BAAASJ010000020">
    <property type="protein sequence ID" value="GAA2628209.1"/>
    <property type="molecule type" value="Genomic_DNA"/>
</dbReference>
<feature type="domain" description="Tail sheath protein subtilisin-like" evidence="2">
    <location>
        <begin position="95"/>
        <end position="274"/>
    </location>
</feature>
<dbReference type="PANTHER" id="PTHR35861">
    <property type="match status" value="1"/>
</dbReference>
<keyword evidence="5" id="KW-1185">Reference proteome</keyword>
<dbReference type="InterPro" id="IPR052042">
    <property type="entry name" value="Tail_sheath_structural"/>
</dbReference>
<sequence length="392" mass="41800">MPDETMTQPPIPGVLRQDVFPPQAPVFLTGVPAFLGRAATGPRTPQRLTLWPQFEAAYGTDPGGFLADTVRGFFDNGGLLCHVVRLDESKQAAAALQAALDGLADEVDLVCAPDIVTAAPWPTGGSLVPVVTQQQTLLHHCQERGDRFALLDGIPTTDTTKLMQQRAALTRDDGPFGALDGSFAALYYPWLQAAPGGDGALRLLPPSGHVAGVYAAGDQRIGVQKAPANAEVAGVVDLQAYLAPADVGALYEQGVNCLRALPGRGIRVWGARTLAEEQAWRDVNARRLIGTIGRWIERFMTGLVHEPNDVRLWVRIMRELTAYLDELFRRGALKGRTPAEAFFVKCDHETNPPAVVAAGVVVTQIGVAPTAPAEFVTVRVIHGASGVTVDAA</sequence>
<comment type="similarity">
    <text evidence="1">Belongs to the myoviridae tail sheath protein family.</text>
</comment>
<feature type="domain" description="Tail sheath protein C-terminal" evidence="3">
    <location>
        <begin position="277"/>
        <end position="380"/>
    </location>
</feature>
<protein>
    <recommendedName>
        <fullName evidence="6">Phage tail sheath family protein</fullName>
    </recommendedName>
</protein>
<dbReference type="InterPro" id="IPR020287">
    <property type="entry name" value="Tail_sheath_C"/>
</dbReference>
<evidence type="ECO:0000313" key="5">
    <source>
        <dbReference type="Proteomes" id="UP001500151"/>
    </source>
</evidence>
<name>A0ABN3QJP5_9ACTN</name>
<reference evidence="4 5" key="1">
    <citation type="journal article" date="2019" name="Int. J. Syst. Evol. Microbiol.">
        <title>The Global Catalogue of Microorganisms (GCM) 10K type strain sequencing project: providing services to taxonomists for standard genome sequencing and annotation.</title>
        <authorList>
            <consortium name="The Broad Institute Genomics Platform"/>
            <consortium name="The Broad Institute Genome Sequencing Center for Infectious Disease"/>
            <person name="Wu L."/>
            <person name="Ma J."/>
        </authorList>
    </citation>
    <scope>NUCLEOTIDE SEQUENCE [LARGE SCALE GENOMIC DNA]</scope>
    <source>
        <strain evidence="4 5">JCM 4524</strain>
    </source>
</reference>
<accession>A0ABN3QJP5</accession>
<evidence type="ECO:0008006" key="6">
    <source>
        <dbReference type="Google" id="ProtNLM"/>
    </source>
</evidence>
<evidence type="ECO:0000313" key="4">
    <source>
        <dbReference type="EMBL" id="GAA2628209.1"/>
    </source>
</evidence>
<organism evidence="4 5">
    <name type="scientific">Streptomyces vastus</name>
    <dbReference type="NCBI Taxonomy" id="285451"/>
    <lineage>
        <taxon>Bacteria</taxon>
        <taxon>Bacillati</taxon>
        <taxon>Actinomycetota</taxon>
        <taxon>Actinomycetes</taxon>
        <taxon>Kitasatosporales</taxon>
        <taxon>Streptomycetaceae</taxon>
        <taxon>Streptomyces</taxon>
    </lineage>
</organism>
<dbReference type="Pfam" id="PF04984">
    <property type="entry name" value="Phage_sheath_1"/>
    <property type="match status" value="1"/>
</dbReference>
<dbReference type="Gene3D" id="3.40.50.11780">
    <property type="match status" value="1"/>
</dbReference>
<dbReference type="Pfam" id="PF17482">
    <property type="entry name" value="Phage_sheath_1C"/>
    <property type="match status" value="1"/>
</dbReference>
<dbReference type="Proteomes" id="UP001500151">
    <property type="component" value="Unassembled WGS sequence"/>
</dbReference>
<dbReference type="InterPro" id="IPR035089">
    <property type="entry name" value="Phage_sheath_subtilisin"/>
</dbReference>
<evidence type="ECO:0000256" key="1">
    <source>
        <dbReference type="ARBA" id="ARBA00008005"/>
    </source>
</evidence>
<evidence type="ECO:0000259" key="2">
    <source>
        <dbReference type="Pfam" id="PF04984"/>
    </source>
</evidence>